<dbReference type="OrthoDB" id="3057520at2759"/>
<name>A0A5C3KU31_COPMA</name>
<sequence>MDLNPRKRCRLDHAEYDTEVLDNDDPYIVEDDRLDLLYKKVWRKALNNYVRTETLSIPSPPVIHPTCFNSEDKWHEGFKLTFQLLHNDIIKLFPSAVFNHLPKDSDSKAFLIRKEYRELLKSLTGGPVEARTLIVTGQGGIGKSTGLMAILLFLLADGQPVAYQGVEDHVFHFFDDNGYQSLTEVEFKGKVKFYCRKKTVIYRLVDLGPERQVKSAALETFERHLYICTRTRGNYATATAQHHTNTSLWYMHPFSWAELYTLFKFSNPREIASQMGNQMDNTTAWTKAEHLVNSNPVEINQIIGSLTPNQLFRFLYIVFGGSARNTLFARGVPGAFKSLQRILEALGYNPDFKEAWQQASTAEFNLADLRPSPVSALVPLPTHENRDVALYSPASAHILDALTERSWGLVWEIIANQYSGYILTPEASFLAGLMFEHLLHVSFLKPEIAKTSHKLIPLSPQEEPPGEEKIIKLKFDKQTFFFKHSNEIENVEGRYYRPNRWNNTGFDSCATIGKKLHLFQFTIAQHDHRFNANCLEELPLRYRTQSVNLVFVVPQERRTFITKRKYIGSDSCVTLAEATVTQYLLKVSREQFIQAPTLPSFRNSLKD</sequence>
<evidence type="ECO:0000313" key="1">
    <source>
        <dbReference type="EMBL" id="TFK23363.1"/>
    </source>
</evidence>
<dbReference type="InterPro" id="IPR052980">
    <property type="entry name" value="Crinkler_effector"/>
</dbReference>
<gene>
    <name evidence="1" type="ORF">FA15DRAFT_656785</name>
</gene>
<dbReference type="PANTHER" id="PTHR33129:SF1">
    <property type="entry name" value="ATP-BINDING PROTEIN"/>
    <property type="match status" value="1"/>
</dbReference>
<dbReference type="AlphaFoldDB" id="A0A5C3KU31"/>
<proteinExistence type="predicted"/>
<dbReference type="EMBL" id="ML210220">
    <property type="protein sequence ID" value="TFK23363.1"/>
    <property type="molecule type" value="Genomic_DNA"/>
</dbReference>
<keyword evidence="2" id="KW-1185">Reference proteome</keyword>
<reference evidence="1 2" key="1">
    <citation type="journal article" date="2019" name="Nat. Ecol. Evol.">
        <title>Megaphylogeny resolves global patterns of mushroom evolution.</title>
        <authorList>
            <person name="Varga T."/>
            <person name="Krizsan K."/>
            <person name="Foldi C."/>
            <person name="Dima B."/>
            <person name="Sanchez-Garcia M."/>
            <person name="Sanchez-Ramirez S."/>
            <person name="Szollosi G.J."/>
            <person name="Szarkandi J.G."/>
            <person name="Papp V."/>
            <person name="Albert L."/>
            <person name="Andreopoulos W."/>
            <person name="Angelini C."/>
            <person name="Antonin V."/>
            <person name="Barry K.W."/>
            <person name="Bougher N.L."/>
            <person name="Buchanan P."/>
            <person name="Buyck B."/>
            <person name="Bense V."/>
            <person name="Catcheside P."/>
            <person name="Chovatia M."/>
            <person name="Cooper J."/>
            <person name="Damon W."/>
            <person name="Desjardin D."/>
            <person name="Finy P."/>
            <person name="Geml J."/>
            <person name="Haridas S."/>
            <person name="Hughes K."/>
            <person name="Justo A."/>
            <person name="Karasinski D."/>
            <person name="Kautmanova I."/>
            <person name="Kiss B."/>
            <person name="Kocsube S."/>
            <person name="Kotiranta H."/>
            <person name="LaButti K.M."/>
            <person name="Lechner B.E."/>
            <person name="Liimatainen K."/>
            <person name="Lipzen A."/>
            <person name="Lukacs Z."/>
            <person name="Mihaltcheva S."/>
            <person name="Morgado L.N."/>
            <person name="Niskanen T."/>
            <person name="Noordeloos M.E."/>
            <person name="Ohm R.A."/>
            <person name="Ortiz-Santana B."/>
            <person name="Ovrebo C."/>
            <person name="Racz N."/>
            <person name="Riley R."/>
            <person name="Savchenko A."/>
            <person name="Shiryaev A."/>
            <person name="Soop K."/>
            <person name="Spirin V."/>
            <person name="Szebenyi C."/>
            <person name="Tomsovsky M."/>
            <person name="Tulloss R.E."/>
            <person name="Uehling J."/>
            <person name="Grigoriev I.V."/>
            <person name="Vagvolgyi C."/>
            <person name="Papp T."/>
            <person name="Martin F.M."/>
            <person name="Miettinen O."/>
            <person name="Hibbett D.S."/>
            <person name="Nagy L.G."/>
        </authorList>
    </citation>
    <scope>NUCLEOTIDE SEQUENCE [LARGE SCALE GENOMIC DNA]</scope>
    <source>
        <strain evidence="1 2">CBS 121175</strain>
    </source>
</reference>
<dbReference type="PANTHER" id="PTHR33129">
    <property type="entry name" value="PROTEIN KINASE DOMAIN-CONTAINING PROTEIN-RELATED"/>
    <property type="match status" value="1"/>
</dbReference>
<dbReference type="Proteomes" id="UP000307440">
    <property type="component" value="Unassembled WGS sequence"/>
</dbReference>
<evidence type="ECO:0000313" key="2">
    <source>
        <dbReference type="Proteomes" id="UP000307440"/>
    </source>
</evidence>
<protein>
    <submittedName>
        <fullName evidence="1">Uncharacterized protein</fullName>
    </submittedName>
</protein>
<dbReference type="SUPFAM" id="SSF52540">
    <property type="entry name" value="P-loop containing nucleoside triphosphate hydrolases"/>
    <property type="match status" value="1"/>
</dbReference>
<organism evidence="1 2">
    <name type="scientific">Coprinopsis marcescibilis</name>
    <name type="common">Agaric fungus</name>
    <name type="synonym">Psathyrella marcescibilis</name>
    <dbReference type="NCBI Taxonomy" id="230819"/>
    <lineage>
        <taxon>Eukaryota</taxon>
        <taxon>Fungi</taxon>
        <taxon>Dikarya</taxon>
        <taxon>Basidiomycota</taxon>
        <taxon>Agaricomycotina</taxon>
        <taxon>Agaricomycetes</taxon>
        <taxon>Agaricomycetidae</taxon>
        <taxon>Agaricales</taxon>
        <taxon>Agaricineae</taxon>
        <taxon>Psathyrellaceae</taxon>
        <taxon>Coprinopsis</taxon>
    </lineage>
</organism>
<accession>A0A5C3KU31</accession>
<dbReference type="InterPro" id="IPR027417">
    <property type="entry name" value="P-loop_NTPase"/>
</dbReference>
<dbReference type="CDD" id="cd01983">
    <property type="entry name" value="SIMIBI"/>
    <property type="match status" value="1"/>
</dbReference>